<dbReference type="InterPro" id="IPR012349">
    <property type="entry name" value="Split_barrel_FMN-bd"/>
</dbReference>
<evidence type="ECO:0000313" key="3">
    <source>
        <dbReference type="EMBL" id="MBB6390197.1"/>
    </source>
</evidence>
<evidence type="ECO:0000256" key="1">
    <source>
        <dbReference type="ARBA" id="ARBA00023002"/>
    </source>
</evidence>
<gene>
    <name evidence="3" type="ORF">HD594_000510</name>
</gene>
<dbReference type="Gene3D" id="2.30.110.10">
    <property type="entry name" value="Electron Transport, Fmn-binding Protein, Chain A"/>
    <property type="match status" value="1"/>
</dbReference>
<dbReference type="InterPro" id="IPR050268">
    <property type="entry name" value="NADH-dep_flavin_reductase"/>
</dbReference>
<name>A0A7X0KTL0_9MICO</name>
<dbReference type="Pfam" id="PF01613">
    <property type="entry name" value="Flavin_Reduct"/>
    <property type="match status" value="1"/>
</dbReference>
<dbReference type="RefSeq" id="WP_184749452.1">
    <property type="nucleotide sequence ID" value="NZ_BAAAJR010000003.1"/>
</dbReference>
<dbReference type="Proteomes" id="UP000537775">
    <property type="component" value="Unassembled WGS sequence"/>
</dbReference>
<evidence type="ECO:0000313" key="4">
    <source>
        <dbReference type="Proteomes" id="UP000537775"/>
    </source>
</evidence>
<dbReference type="PANTHER" id="PTHR30466">
    <property type="entry name" value="FLAVIN REDUCTASE"/>
    <property type="match status" value="1"/>
</dbReference>
<evidence type="ECO:0000259" key="2">
    <source>
        <dbReference type="SMART" id="SM00903"/>
    </source>
</evidence>
<dbReference type="SUPFAM" id="SSF50475">
    <property type="entry name" value="FMN-binding split barrel"/>
    <property type="match status" value="1"/>
</dbReference>
<dbReference type="PANTHER" id="PTHR30466:SF1">
    <property type="entry name" value="FMN REDUCTASE (NADH) RUTF"/>
    <property type="match status" value="1"/>
</dbReference>
<dbReference type="AlphaFoldDB" id="A0A7X0KTL0"/>
<dbReference type="InterPro" id="IPR002563">
    <property type="entry name" value="Flavin_Rdtase-like_dom"/>
</dbReference>
<dbReference type="SMART" id="SM00903">
    <property type="entry name" value="Flavin_Reduct"/>
    <property type="match status" value="1"/>
</dbReference>
<feature type="domain" description="Flavin reductase like" evidence="2">
    <location>
        <begin position="39"/>
        <end position="185"/>
    </location>
</feature>
<dbReference type="GO" id="GO:0042602">
    <property type="term" value="F:riboflavin reductase (NADPH) activity"/>
    <property type="evidence" value="ECO:0007669"/>
    <property type="project" value="TreeGrafter"/>
</dbReference>
<dbReference type="GO" id="GO:0006208">
    <property type="term" value="P:pyrimidine nucleobase catabolic process"/>
    <property type="evidence" value="ECO:0007669"/>
    <property type="project" value="TreeGrafter"/>
</dbReference>
<comment type="caution">
    <text evidence="3">The sequence shown here is derived from an EMBL/GenBank/DDBJ whole genome shotgun (WGS) entry which is preliminary data.</text>
</comment>
<dbReference type="EMBL" id="JACHML010000001">
    <property type="protein sequence ID" value="MBB6390197.1"/>
    <property type="molecule type" value="Genomic_DNA"/>
</dbReference>
<organism evidence="3 4">
    <name type="scientific">Microbacterium thalassium</name>
    <dbReference type="NCBI Taxonomy" id="362649"/>
    <lineage>
        <taxon>Bacteria</taxon>
        <taxon>Bacillati</taxon>
        <taxon>Actinomycetota</taxon>
        <taxon>Actinomycetes</taxon>
        <taxon>Micrococcales</taxon>
        <taxon>Microbacteriaceae</taxon>
        <taxon>Microbacterium</taxon>
    </lineage>
</organism>
<accession>A0A7X0KTL0</accession>
<reference evidence="3 4" key="1">
    <citation type="submission" date="2020-08" db="EMBL/GenBank/DDBJ databases">
        <title>Sequencing the genomes of 1000 actinobacteria strains.</title>
        <authorList>
            <person name="Klenk H.-P."/>
        </authorList>
    </citation>
    <scope>NUCLEOTIDE SEQUENCE [LARGE SCALE GENOMIC DNA]</scope>
    <source>
        <strain evidence="3 4">DSM 12511</strain>
    </source>
</reference>
<dbReference type="GO" id="GO:0010181">
    <property type="term" value="F:FMN binding"/>
    <property type="evidence" value="ECO:0007669"/>
    <property type="project" value="InterPro"/>
</dbReference>
<proteinExistence type="predicted"/>
<sequence length="193" mass="20376">MDRLSSSTSPATATSTGPVEQILLAGDSGVAPEALKALFRDHPSGVTVITANSPDGPVAMTASSLFSISVTPPLIVFSASALSSSTSALLAADTVVVHLIDAECHDLAVLGATSGADRFADPYRWAVLPTGEPFYLAPRRRVRGQVVKKVDAGAATLFVIHVIEAWNEDEADGHPLVYHNRQWHVLSEHSRIA</sequence>
<keyword evidence="4" id="KW-1185">Reference proteome</keyword>
<keyword evidence="1" id="KW-0560">Oxidoreductase</keyword>
<protein>
    <submittedName>
        <fullName evidence="3">Flavin reductase (DIM6/NTAB) family NADH-FMN oxidoreductase RutF</fullName>
    </submittedName>
</protein>